<dbReference type="OrthoDB" id="9971683at2"/>
<protein>
    <submittedName>
        <fullName evidence="2">Uncharacterized protein</fullName>
    </submittedName>
</protein>
<feature type="transmembrane region" description="Helical" evidence="1">
    <location>
        <begin position="65"/>
        <end position="86"/>
    </location>
</feature>
<name>A0A2A7B6Y4_9FIRM</name>
<keyword evidence="1" id="KW-1133">Transmembrane helix</keyword>
<dbReference type="AlphaFoldDB" id="A0A2A7B6Y4"/>
<gene>
    <name evidence="2" type="ORF">CHR60_05285</name>
</gene>
<accession>A0A2A7B6Y4</accession>
<keyword evidence="1" id="KW-0812">Transmembrane</keyword>
<evidence type="ECO:0000313" key="3">
    <source>
        <dbReference type="Proteomes" id="UP000220904"/>
    </source>
</evidence>
<proteinExistence type="predicted"/>
<sequence>MMTYPNSYALLSEEELEYTTGGALDAETVGNWISTAMNVTMGVLAIVNVVNAIKKGQISSVLASVLGTGAGLLAYVNIANIGAVAAQVQKQYPEKYPEEEGTINGNLMIDSAKIYFSSLGGALLGVANVGAAAGALYFSFV</sequence>
<keyword evidence="1" id="KW-0472">Membrane</keyword>
<dbReference type="RefSeq" id="WP_097792057.1">
    <property type="nucleotide sequence ID" value="NZ_NOUV01000011.1"/>
</dbReference>
<evidence type="ECO:0000313" key="2">
    <source>
        <dbReference type="EMBL" id="PDX87164.1"/>
    </source>
</evidence>
<evidence type="ECO:0000256" key="1">
    <source>
        <dbReference type="SAM" id="Phobius"/>
    </source>
</evidence>
<feature type="transmembrane region" description="Helical" evidence="1">
    <location>
        <begin position="114"/>
        <end position="138"/>
    </location>
</feature>
<organism evidence="2 3">
    <name type="scientific">Faecalibacterium prausnitzii</name>
    <dbReference type="NCBI Taxonomy" id="853"/>
    <lineage>
        <taxon>Bacteria</taxon>
        <taxon>Bacillati</taxon>
        <taxon>Bacillota</taxon>
        <taxon>Clostridia</taxon>
        <taxon>Eubacteriales</taxon>
        <taxon>Oscillospiraceae</taxon>
        <taxon>Faecalibacterium</taxon>
    </lineage>
</organism>
<dbReference type="EMBL" id="NOUV01000011">
    <property type="protein sequence ID" value="PDX87164.1"/>
    <property type="molecule type" value="Genomic_DNA"/>
</dbReference>
<reference evidence="2 3" key="1">
    <citation type="journal article" date="2017" name="Front. Microbiol.">
        <title>New Insights into the Diversity of the Genus Faecalibacterium.</title>
        <authorList>
            <person name="Benevides L."/>
            <person name="Burman S."/>
            <person name="Martin R."/>
            <person name="Robert V."/>
            <person name="Thomas M."/>
            <person name="Miquel S."/>
            <person name="Chain F."/>
            <person name="Sokol H."/>
            <person name="Bermudez-Humaran L.G."/>
            <person name="Morrison M."/>
            <person name="Langella P."/>
            <person name="Azevedo V.A."/>
            <person name="Chatel J.M."/>
            <person name="Soares S."/>
        </authorList>
    </citation>
    <scope>NUCLEOTIDE SEQUENCE [LARGE SCALE GENOMIC DNA]</scope>
    <source>
        <strain evidence="2 3">AHMP21</strain>
    </source>
</reference>
<comment type="caution">
    <text evidence="2">The sequence shown here is derived from an EMBL/GenBank/DDBJ whole genome shotgun (WGS) entry which is preliminary data.</text>
</comment>
<feature type="transmembrane region" description="Helical" evidence="1">
    <location>
        <begin position="32"/>
        <end position="53"/>
    </location>
</feature>
<dbReference type="Proteomes" id="UP000220904">
    <property type="component" value="Unassembled WGS sequence"/>
</dbReference>